<dbReference type="InterPro" id="IPR036322">
    <property type="entry name" value="WD40_repeat_dom_sf"/>
</dbReference>
<dbReference type="GO" id="GO:0006334">
    <property type="term" value="P:nucleosome assembly"/>
    <property type="evidence" value="ECO:0007669"/>
    <property type="project" value="TreeGrafter"/>
</dbReference>
<dbReference type="GO" id="GO:0048568">
    <property type="term" value="P:embryonic organ development"/>
    <property type="evidence" value="ECO:0007669"/>
    <property type="project" value="Ensembl"/>
</dbReference>
<reference evidence="12" key="1">
    <citation type="submission" date="2025-08" db="UniProtKB">
        <authorList>
            <consortium name="Ensembl"/>
        </authorList>
    </citation>
    <scope>IDENTIFICATION</scope>
</reference>
<keyword evidence="5" id="KW-0227">DNA damage</keyword>
<feature type="compositionally biased region" description="Basic residues" evidence="10">
    <location>
        <begin position="359"/>
        <end position="368"/>
    </location>
</feature>
<evidence type="ECO:0000256" key="4">
    <source>
        <dbReference type="ARBA" id="ARBA00022737"/>
    </source>
</evidence>
<sequence>MKVVTSEIFWHDKGPVYSLDFQHGLCRTKEPGNGRLATGGVDAAVRVWFVSWASDGGTTVELLSNLTRHTATVNSVRFSPDGETLASGGDDSLVLLWKREETDSTDFFFLFVLFILPPSLVSSFFSPIRGHVGDVYDLAWSPCGKLLLSGSIDNTAVLWDSRPRKLFHDESLSSFFRRLSFSTKGDLLFAPAGCVEDGETITHTTYVFSRSNLRRPIAHFPTRSKPTIAVRCCPVLFTLQRTNMMGLPYRVIFAVAAEDAIMIYDSQHEAPFAFVGNIHYHTLSDITWSADGLCLAVSSTDGFCSFISFAPGELGTPLPTEASSNLQTSLLASSPHSSTPQVPNLQLQKDNEKESERKQKVKHSSLTF</sequence>
<dbReference type="OMA" id="CEIAWHD"/>
<evidence type="ECO:0000256" key="9">
    <source>
        <dbReference type="PROSITE-ProRule" id="PRU00221"/>
    </source>
</evidence>
<keyword evidence="7" id="KW-0234">DNA repair</keyword>
<accession>A0A8C4WU51</accession>
<keyword evidence="3 9" id="KW-0853">WD repeat</keyword>
<comment type="similarity">
    <text evidence="2">Belongs to the WD repeat HIR1 family.</text>
</comment>
<dbReference type="GO" id="GO:0000278">
    <property type="term" value="P:mitotic cell cycle"/>
    <property type="evidence" value="ECO:0007669"/>
    <property type="project" value="Ensembl"/>
</dbReference>
<dbReference type="SMART" id="SM00320">
    <property type="entry name" value="WD40"/>
    <property type="match status" value="4"/>
</dbReference>
<feature type="domain" description="CAF1B/HIR1 beta-propeller" evidence="11">
    <location>
        <begin position="164"/>
        <end position="314"/>
    </location>
</feature>
<feature type="repeat" description="WD" evidence="9">
    <location>
        <begin position="66"/>
        <end position="107"/>
    </location>
</feature>
<dbReference type="SUPFAM" id="SSF50978">
    <property type="entry name" value="WD40 repeat-like"/>
    <property type="match status" value="1"/>
</dbReference>
<feature type="region of interest" description="Disordered" evidence="10">
    <location>
        <begin position="331"/>
        <end position="368"/>
    </location>
</feature>
<evidence type="ECO:0000256" key="5">
    <source>
        <dbReference type="ARBA" id="ARBA00022763"/>
    </source>
</evidence>
<dbReference type="GeneTree" id="ENSGT00550000074968"/>
<evidence type="ECO:0000256" key="7">
    <source>
        <dbReference type="ARBA" id="ARBA00023204"/>
    </source>
</evidence>
<evidence type="ECO:0000256" key="8">
    <source>
        <dbReference type="ARBA" id="ARBA00023242"/>
    </source>
</evidence>
<dbReference type="GO" id="GO:0033186">
    <property type="term" value="C:CAF-1 complex"/>
    <property type="evidence" value="ECO:0007669"/>
    <property type="project" value="TreeGrafter"/>
</dbReference>
<feature type="compositionally biased region" description="Polar residues" evidence="10">
    <location>
        <begin position="331"/>
        <end position="348"/>
    </location>
</feature>
<evidence type="ECO:0000256" key="1">
    <source>
        <dbReference type="ARBA" id="ARBA00004123"/>
    </source>
</evidence>
<evidence type="ECO:0000313" key="13">
    <source>
        <dbReference type="Proteomes" id="UP000694388"/>
    </source>
</evidence>
<dbReference type="PANTHER" id="PTHR15271">
    <property type="entry name" value="CHROMATIN ASSEMBLY FACTOR 1 SUBUNIT B"/>
    <property type="match status" value="1"/>
</dbReference>
<dbReference type="Ensembl" id="ENSEBUT00000011740.1">
    <property type="protein sequence ID" value="ENSEBUP00000011177.1"/>
    <property type="gene ID" value="ENSEBUG00000007171.1"/>
</dbReference>
<dbReference type="PROSITE" id="PS50082">
    <property type="entry name" value="WD_REPEATS_2"/>
    <property type="match status" value="2"/>
</dbReference>
<organism evidence="12 13">
    <name type="scientific">Eptatretus burgeri</name>
    <name type="common">Inshore hagfish</name>
    <dbReference type="NCBI Taxonomy" id="7764"/>
    <lineage>
        <taxon>Eukaryota</taxon>
        <taxon>Metazoa</taxon>
        <taxon>Chordata</taxon>
        <taxon>Craniata</taxon>
        <taxon>Vertebrata</taxon>
        <taxon>Cyclostomata</taxon>
        <taxon>Myxini</taxon>
        <taxon>Myxiniformes</taxon>
        <taxon>Myxinidae</taxon>
        <taxon>Eptatretinae</taxon>
        <taxon>Eptatretus</taxon>
    </lineage>
</organism>
<dbReference type="AlphaFoldDB" id="A0A8C4WU51"/>
<dbReference type="GO" id="GO:0006335">
    <property type="term" value="P:DNA replication-dependent chromatin assembly"/>
    <property type="evidence" value="ECO:0007669"/>
    <property type="project" value="InterPro"/>
</dbReference>
<comment type="subcellular location">
    <subcellularLocation>
        <location evidence="1">Nucleus</location>
    </subcellularLocation>
</comment>
<dbReference type="PANTHER" id="PTHR15271:SF4">
    <property type="entry name" value="CHROMATIN ASSEMBLY FACTOR 1 SUBUNIT B"/>
    <property type="match status" value="1"/>
</dbReference>
<dbReference type="InterPro" id="IPR015943">
    <property type="entry name" value="WD40/YVTN_repeat-like_dom_sf"/>
</dbReference>
<keyword evidence="6" id="KW-0156">Chromatin regulator</keyword>
<evidence type="ECO:0000313" key="12">
    <source>
        <dbReference type="Ensembl" id="ENSEBUP00000011177.1"/>
    </source>
</evidence>
<evidence type="ECO:0000256" key="2">
    <source>
        <dbReference type="ARBA" id="ARBA00007306"/>
    </source>
</evidence>
<protein>
    <submittedName>
        <fullName evidence="12">Chromatin assembly factor 1, subunit B</fullName>
    </submittedName>
</protein>
<proteinExistence type="inferred from homology"/>
<dbReference type="PROSITE" id="PS50294">
    <property type="entry name" value="WD_REPEATS_REGION"/>
    <property type="match status" value="2"/>
</dbReference>
<dbReference type="Pfam" id="PF24105">
    <property type="entry name" value="Beta-prop_CAF1B_HIR1"/>
    <property type="match status" value="2"/>
</dbReference>
<dbReference type="GO" id="GO:0006281">
    <property type="term" value="P:DNA repair"/>
    <property type="evidence" value="ECO:0007669"/>
    <property type="project" value="UniProtKB-KW"/>
</dbReference>
<feature type="compositionally biased region" description="Basic and acidic residues" evidence="10">
    <location>
        <begin position="349"/>
        <end position="358"/>
    </location>
</feature>
<dbReference type="InterPro" id="IPR001680">
    <property type="entry name" value="WD40_rpt"/>
</dbReference>
<name>A0A8C4WU51_EPTBU</name>
<reference evidence="12" key="2">
    <citation type="submission" date="2025-09" db="UniProtKB">
        <authorList>
            <consortium name="Ensembl"/>
        </authorList>
    </citation>
    <scope>IDENTIFICATION</scope>
</reference>
<dbReference type="InterPro" id="IPR045145">
    <property type="entry name" value="PTHR15271"/>
</dbReference>
<keyword evidence="4" id="KW-0677">Repeat</keyword>
<dbReference type="Proteomes" id="UP000694388">
    <property type="component" value="Unplaced"/>
</dbReference>
<keyword evidence="8" id="KW-0539">Nucleus</keyword>
<evidence type="ECO:0000256" key="3">
    <source>
        <dbReference type="ARBA" id="ARBA00022574"/>
    </source>
</evidence>
<dbReference type="InterPro" id="IPR055410">
    <property type="entry name" value="Beta-prop_CAF1B_HIR1"/>
</dbReference>
<evidence type="ECO:0000256" key="6">
    <source>
        <dbReference type="ARBA" id="ARBA00022853"/>
    </source>
</evidence>
<keyword evidence="13" id="KW-1185">Reference proteome</keyword>
<evidence type="ECO:0000256" key="10">
    <source>
        <dbReference type="SAM" id="MobiDB-lite"/>
    </source>
</evidence>
<dbReference type="Gene3D" id="2.130.10.10">
    <property type="entry name" value="YVTN repeat-like/Quinoprotein amine dehydrogenase"/>
    <property type="match status" value="2"/>
</dbReference>
<evidence type="ECO:0000259" key="11">
    <source>
        <dbReference type="Pfam" id="PF24105"/>
    </source>
</evidence>
<dbReference type="GO" id="GO:0060041">
    <property type="term" value="P:retina development in camera-type eye"/>
    <property type="evidence" value="ECO:0007669"/>
    <property type="project" value="Ensembl"/>
</dbReference>
<feature type="repeat" description="WD" evidence="9">
    <location>
        <begin position="128"/>
        <end position="160"/>
    </location>
</feature>
<feature type="domain" description="CAF1B/HIR1 beta-propeller" evidence="11">
    <location>
        <begin position="1"/>
        <end position="161"/>
    </location>
</feature>
<dbReference type="GO" id="GO:0005634">
    <property type="term" value="C:nucleus"/>
    <property type="evidence" value="ECO:0007669"/>
    <property type="project" value="UniProtKB-SubCell"/>
</dbReference>